<name>A0A6J0N6A0_RAPSA</name>
<feature type="compositionally biased region" description="Gly residues" evidence="1">
    <location>
        <begin position="1"/>
        <end position="48"/>
    </location>
</feature>
<dbReference type="Proteomes" id="UP000504610">
    <property type="component" value="Chromosome 4"/>
</dbReference>
<reference evidence="3" key="2">
    <citation type="submission" date="2025-08" db="UniProtKB">
        <authorList>
            <consortium name="RefSeq"/>
        </authorList>
    </citation>
    <scope>IDENTIFICATION</scope>
    <source>
        <tissue evidence="3">Leaf</tissue>
    </source>
</reference>
<dbReference type="GeneID" id="108850610"/>
<dbReference type="AlphaFoldDB" id="A0A6J0N6A0"/>
<feature type="region of interest" description="Disordered" evidence="1">
    <location>
        <begin position="1"/>
        <end position="52"/>
    </location>
</feature>
<reference evidence="2" key="1">
    <citation type="journal article" date="2019" name="Database">
        <title>The radish genome database (RadishGD): an integrated information resource for radish genomics.</title>
        <authorList>
            <person name="Yu H.J."/>
            <person name="Baek S."/>
            <person name="Lee Y.J."/>
            <person name="Cho A."/>
            <person name="Mun J.H."/>
        </authorList>
    </citation>
    <scope>NUCLEOTIDE SEQUENCE [LARGE SCALE GENOMIC DNA]</scope>
    <source>
        <strain evidence="2">cv. WK10039</strain>
    </source>
</reference>
<evidence type="ECO:0000313" key="3">
    <source>
        <dbReference type="RefSeq" id="XP_018479611.1"/>
    </source>
</evidence>
<keyword evidence="2" id="KW-1185">Reference proteome</keyword>
<protein>
    <submittedName>
        <fullName evidence="3">Glycine-rich cell wall structural protein-like</fullName>
    </submittedName>
</protein>
<proteinExistence type="predicted"/>
<evidence type="ECO:0000256" key="1">
    <source>
        <dbReference type="SAM" id="MobiDB-lite"/>
    </source>
</evidence>
<gene>
    <name evidence="3" type="primary">LOC108850610</name>
</gene>
<evidence type="ECO:0000313" key="2">
    <source>
        <dbReference type="Proteomes" id="UP000504610"/>
    </source>
</evidence>
<organism evidence="2 3">
    <name type="scientific">Raphanus sativus</name>
    <name type="common">Radish</name>
    <name type="synonym">Raphanus raphanistrum var. sativus</name>
    <dbReference type="NCBI Taxonomy" id="3726"/>
    <lineage>
        <taxon>Eukaryota</taxon>
        <taxon>Viridiplantae</taxon>
        <taxon>Streptophyta</taxon>
        <taxon>Embryophyta</taxon>
        <taxon>Tracheophyta</taxon>
        <taxon>Spermatophyta</taxon>
        <taxon>Magnoliopsida</taxon>
        <taxon>eudicotyledons</taxon>
        <taxon>Gunneridae</taxon>
        <taxon>Pentapetalae</taxon>
        <taxon>rosids</taxon>
        <taxon>malvids</taxon>
        <taxon>Brassicales</taxon>
        <taxon>Brassicaceae</taxon>
        <taxon>Brassiceae</taxon>
        <taxon>Raphanus</taxon>
    </lineage>
</organism>
<dbReference type="KEGG" id="rsz:108850610"/>
<accession>A0A6J0N6A0</accession>
<sequence>MGGGHCDQIPKGGGPEGQCPGGGSGQGGHLPRCGGGQGGQFPKGGGPGVQLFENGECGSEISVDGGLGGQLHVGGTSGSQFSESGGLGGRIPGCVGCGSQLSRGGGLVGQCADGGRQDGLHPGGGLSFECSGLHLGGSNDIKDCQRGTLEKVEVRFLGGTIAKREQ</sequence>
<dbReference type="RefSeq" id="XP_018479611.1">
    <property type="nucleotide sequence ID" value="XM_018624109.1"/>
</dbReference>